<sequence length="179" mass="19874">MQHLTRLILLTLTALSLSACRIVETVPFVDIPRYMGLWYQIAANEVSFNEGLVGVTAEYTLLEDGSVEVLNKGYQDNLDGELNQITGNATIWDEETNSKLKVVFPGAPDLPYPNYLIVVLDEAGYEYAAVTDPFEYTLFILSRSPEMSENTYSMILGELEALGVDTSELVITPQALPEE</sequence>
<dbReference type="STRING" id="484498.SAMN05421686_10866"/>
<dbReference type="InterPro" id="IPR022271">
    <property type="entry name" value="Lipocalin_ApoD"/>
</dbReference>
<evidence type="ECO:0000313" key="5">
    <source>
        <dbReference type="Proteomes" id="UP000185639"/>
    </source>
</evidence>
<dbReference type="RefSeq" id="WP_076516822.1">
    <property type="nucleotide sequence ID" value="NZ_FTOH01000008.1"/>
</dbReference>
<feature type="chain" id="PRO_5013435270" description="Outer membrane lipoprotein Blc" evidence="2">
    <location>
        <begin position="20"/>
        <end position="179"/>
    </location>
</feature>
<dbReference type="GO" id="GO:0006950">
    <property type="term" value="P:response to stress"/>
    <property type="evidence" value="ECO:0007669"/>
    <property type="project" value="UniProtKB-ARBA"/>
</dbReference>
<keyword evidence="2" id="KW-0472">Membrane</keyword>
<dbReference type="PRINTS" id="PR01171">
    <property type="entry name" value="BCTLIPOCALIN"/>
</dbReference>
<feature type="domain" description="Lipocalin/cytosolic fatty-acid binding" evidence="3">
    <location>
        <begin position="29"/>
        <end position="174"/>
    </location>
</feature>
<proteinExistence type="inferred from homology"/>
<comment type="similarity">
    <text evidence="1 2">Belongs to the calycin superfamily. Lipocalin family.</text>
</comment>
<dbReference type="GO" id="GO:0009279">
    <property type="term" value="C:cell outer membrane"/>
    <property type="evidence" value="ECO:0007669"/>
    <property type="project" value="UniProtKB-SubCell"/>
</dbReference>
<evidence type="ECO:0000259" key="3">
    <source>
        <dbReference type="Pfam" id="PF08212"/>
    </source>
</evidence>
<accession>A0A1N7P136</accession>
<keyword evidence="5" id="KW-1185">Reference proteome</keyword>
<dbReference type="InterPro" id="IPR047202">
    <property type="entry name" value="Lipocalin_Blc-like_dom"/>
</dbReference>
<dbReference type="PROSITE" id="PS51257">
    <property type="entry name" value="PROKAR_LIPOPROTEIN"/>
    <property type="match status" value="1"/>
</dbReference>
<reference evidence="5" key="1">
    <citation type="submission" date="2017-01" db="EMBL/GenBank/DDBJ databases">
        <authorList>
            <person name="Varghese N."/>
            <person name="Submissions S."/>
        </authorList>
    </citation>
    <scope>NUCLEOTIDE SEQUENCE [LARGE SCALE GENOMIC DNA]</scope>
    <source>
        <strain evidence="5">DSM 24913</strain>
    </source>
</reference>
<dbReference type="CDD" id="cd19438">
    <property type="entry name" value="lipocalin_Blc-like"/>
    <property type="match status" value="1"/>
</dbReference>
<protein>
    <recommendedName>
        <fullName evidence="2">Outer membrane lipoprotein Blc</fullName>
    </recommendedName>
</protein>
<dbReference type="Pfam" id="PF08212">
    <property type="entry name" value="Lipocalin_2"/>
    <property type="match status" value="1"/>
</dbReference>
<dbReference type="Gene3D" id="2.40.128.20">
    <property type="match status" value="1"/>
</dbReference>
<feature type="signal peptide" evidence="2">
    <location>
        <begin position="1"/>
        <end position="19"/>
    </location>
</feature>
<gene>
    <name evidence="4" type="ORF">SAMN05421686_10866</name>
</gene>
<dbReference type="InterPro" id="IPR012674">
    <property type="entry name" value="Calycin"/>
</dbReference>
<dbReference type="PANTHER" id="PTHR10612:SF34">
    <property type="entry name" value="APOLIPOPROTEIN D"/>
    <property type="match status" value="1"/>
</dbReference>
<name>A0A1N7P136_9GAMM</name>
<comment type="subcellular location">
    <subcellularLocation>
        <location evidence="2">Cell outer membrane</location>
    </subcellularLocation>
</comment>
<dbReference type="PANTHER" id="PTHR10612">
    <property type="entry name" value="APOLIPOPROTEIN D"/>
    <property type="match status" value="1"/>
</dbReference>
<dbReference type="OrthoDB" id="9793905at2"/>
<dbReference type="InterPro" id="IPR002446">
    <property type="entry name" value="Lipocalin_bac"/>
</dbReference>
<keyword evidence="2 4" id="KW-0449">Lipoprotein</keyword>
<keyword evidence="2" id="KW-0446">Lipid-binding</keyword>
<evidence type="ECO:0000313" key="4">
    <source>
        <dbReference type="EMBL" id="SIT04355.1"/>
    </source>
</evidence>
<comment type="subunit">
    <text evidence="2">Homodimer.</text>
</comment>
<dbReference type="Proteomes" id="UP000185639">
    <property type="component" value="Unassembled WGS sequence"/>
</dbReference>
<evidence type="ECO:0000256" key="2">
    <source>
        <dbReference type="PIRNR" id="PIRNR036893"/>
    </source>
</evidence>
<dbReference type="InterPro" id="IPR000566">
    <property type="entry name" value="Lipocln_cytosolic_FA-bd_dom"/>
</dbReference>
<dbReference type="AlphaFoldDB" id="A0A1N7P136"/>
<dbReference type="EMBL" id="FTOH01000008">
    <property type="protein sequence ID" value="SIT04355.1"/>
    <property type="molecule type" value="Genomic_DNA"/>
</dbReference>
<dbReference type="SUPFAM" id="SSF50814">
    <property type="entry name" value="Lipocalins"/>
    <property type="match status" value="1"/>
</dbReference>
<evidence type="ECO:0000256" key="1">
    <source>
        <dbReference type="ARBA" id="ARBA00006889"/>
    </source>
</evidence>
<organism evidence="4 5">
    <name type="scientific">Thalassolituus maritimus</name>
    <dbReference type="NCBI Taxonomy" id="484498"/>
    <lineage>
        <taxon>Bacteria</taxon>
        <taxon>Pseudomonadati</taxon>
        <taxon>Pseudomonadota</taxon>
        <taxon>Gammaproteobacteria</taxon>
        <taxon>Oceanospirillales</taxon>
        <taxon>Oceanospirillaceae</taxon>
        <taxon>Thalassolituus</taxon>
    </lineage>
</organism>
<dbReference type="PIRSF" id="PIRSF036893">
    <property type="entry name" value="Lipocalin_ApoD"/>
    <property type="match status" value="1"/>
</dbReference>
<dbReference type="GO" id="GO:0008289">
    <property type="term" value="F:lipid binding"/>
    <property type="evidence" value="ECO:0007669"/>
    <property type="project" value="UniProtKB-UniRule"/>
</dbReference>
<comment type="function">
    <text evidence="2">Involved in the storage or transport of lipids necessary for membrane maintenance under stressful conditions. Displays a binding preference for lysophospholipids.</text>
</comment>
<keyword evidence="2" id="KW-0732">Signal</keyword>
<keyword evidence="2" id="KW-0998">Cell outer membrane</keyword>